<dbReference type="GO" id="GO:0005351">
    <property type="term" value="F:carbohydrate:proton symporter activity"/>
    <property type="evidence" value="ECO:0007669"/>
    <property type="project" value="TreeGrafter"/>
</dbReference>
<dbReference type="PROSITE" id="PS50850">
    <property type="entry name" value="MFS"/>
    <property type="match status" value="1"/>
</dbReference>
<dbReference type="InterPro" id="IPR005829">
    <property type="entry name" value="Sugar_transporter_CS"/>
</dbReference>
<evidence type="ECO:0000313" key="11">
    <source>
        <dbReference type="EMBL" id="KAJ5376654.1"/>
    </source>
</evidence>
<dbReference type="InterPro" id="IPR005828">
    <property type="entry name" value="MFS_sugar_transport-like"/>
</dbReference>
<dbReference type="PROSITE" id="PS00216">
    <property type="entry name" value="SUGAR_TRANSPORT_1"/>
    <property type="match status" value="1"/>
</dbReference>
<evidence type="ECO:0000256" key="5">
    <source>
        <dbReference type="ARBA" id="ARBA00022989"/>
    </source>
</evidence>
<evidence type="ECO:0000256" key="4">
    <source>
        <dbReference type="ARBA" id="ARBA00022692"/>
    </source>
</evidence>
<keyword evidence="5 9" id="KW-1133">Transmembrane helix</keyword>
<dbReference type="OrthoDB" id="8120565at2759"/>
<feature type="transmembrane region" description="Helical" evidence="9">
    <location>
        <begin position="224"/>
        <end position="247"/>
    </location>
</feature>
<evidence type="ECO:0000256" key="8">
    <source>
        <dbReference type="SAM" id="MobiDB-lite"/>
    </source>
</evidence>
<dbReference type="GeneID" id="81377157"/>
<evidence type="ECO:0000256" key="2">
    <source>
        <dbReference type="ARBA" id="ARBA00010992"/>
    </source>
</evidence>
<keyword evidence="4 9" id="KW-0812">Transmembrane</keyword>
<feature type="region of interest" description="Disordered" evidence="8">
    <location>
        <begin position="1"/>
        <end position="33"/>
    </location>
</feature>
<comment type="caution">
    <text evidence="11">The sequence shown here is derived from an EMBL/GenBank/DDBJ whole genome shotgun (WGS) entry which is preliminary data.</text>
</comment>
<sequence length="561" mass="61800">MAETNAESAPSAHKPDVDKLESFAHDEHSKDETPEFADIEISYDSSGIKGILNSPYVCGTALLASFGGFSFGYDQGVISLILVMPQFVDQYPEVDKSAPNYGFNTGFLTGMLELGAFIGCLFFPYIADKISRKWGISVATGFFCVGAIIQTASQNYDTLVAGRFIGGIGVGTLAMGAPLYISEIAPPNLRGSLMVLEAISIVIGAIVAYWITYGTRAMSGDWAFRLPFLLQILPALMVGSGIHFFPFSPRWLALADRNEESLECLAKLRRLPATDGTVQLEWRGILAEDRFQKQILAKEHPNTGVAMMEVKQWLDLFRPRYIRRTFVAMAIPFFQQFSGINAFVYYAPTFFSSLGQDYEMSLILSGMINIVQFVGGVPIILYMDQLGRRRLAIFGGIAMAIPHMIMAGIMRKFSSSWATHLGVGWFGVALVYIYVFAYAASYGPLGWVLPAEIFPSSRRAKGVGLATAVNWLANFIIGTIVPQMLVSIGWGTFLFFGLFSAGAAIFSFLFVPETSNRSLEQVASVFGDNLATDEQELRARIDRDIWEETSARVHARVHARV</sequence>
<comment type="subcellular location">
    <subcellularLocation>
        <location evidence="1">Membrane</location>
        <topology evidence="1">Multi-pass membrane protein</topology>
    </subcellularLocation>
</comment>
<dbReference type="PROSITE" id="PS00217">
    <property type="entry name" value="SUGAR_TRANSPORT_2"/>
    <property type="match status" value="1"/>
</dbReference>
<evidence type="ECO:0000256" key="6">
    <source>
        <dbReference type="ARBA" id="ARBA00023136"/>
    </source>
</evidence>
<dbReference type="NCBIfam" id="TIGR00879">
    <property type="entry name" value="SP"/>
    <property type="match status" value="1"/>
</dbReference>
<proteinExistence type="inferred from homology"/>
<feature type="transmembrane region" description="Helical" evidence="9">
    <location>
        <begin position="193"/>
        <end position="212"/>
    </location>
</feature>
<feature type="transmembrane region" description="Helical" evidence="9">
    <location>
        <begin position="391"/>
        <end position="410"/>
    </location>
</feature>
<feature type="transmembrane region" description="Helical" evidence="9">
    <location>
        <begin position="462"/>
        <end position="481"/>
    </location>
</feature>
<protein>
    <recommendedName>
        <fullName evidence="10">Major facilitator superfamily (MFS) profile domain-containing protein</fullName>
    </recommendedName>
</protein>
<evidence type="ECO:0000313" key="12">
    <source>
        <dbReference type="Proteomes" id="UP001147747"/>
    </source>
</evidence>
<evidence type="ECO:0000256" key="1">
    <source>
        <dbReference type="ARBA" id="ARBA00004141"/>
    </source>
</evidence>
<gene>
    <name evidence="11" type="ORF">N7509_013540</name>
</gene>
<dbReference type="FunFam" id="1.20.1250.20:FF:000026">
    <property type="entry name" value="MFS quinate transporter QutD"/>
    <property type="match status" value="1"/>
</dbReference>
<reference evidence="11" key="2">
    <citation type="journal article" date="2023" name="IMA Fungus">
        <title>Comparative genomic study of the Penicillium genus elucidates a diverse pangenome and 15 lateral gene transfer events.</title>
        <authorList>
            <person name="Petersen C."/>
            <person name="Sorensen T."/>
            <person name="Nielsen M.R."/>
            <person name="Sondergaard T.E."/>
            <person name="Sorensen J.L."/>
            <person name="Fitzpatrick D.A."/>
            <person name="Frisvad J.C."/>
            <person name="Nielsen K.L."/>
        </authorList>
    </citation>
    <scope>NUCLEOTIDE SEQUENCE</scope>
    <source>
        <strain evidence="11">IBT 29677</strain>
    </source>
</reference>
<dbReference type="RefSeq" id="XP_056481684.1">
    <property type="nucleotide sequence ID" value="XM_056638177.1"/>
</dbReference>
<dbReference type="SUPFAM" id="SSF103473">
    <property type="entry name" value="MFS general substrate transporter"/>
    <property type="match status" value="1"/>
</dbReference>
<feature type="transmembrane region" description="Helical" evidence="9">
    <location>
        <begin position="422"/>
        <end position="441"/>
    </location>
</feature>
<dbReference type="InterPro" id="IPR036259">
    <property type="entry name" value="MFS_trans_sf"/>
</dbReference>
<feature type="compositionally biased region" description="Basic and acidic residues" evidence="8">
    <location>
        <begin position="13"/>
        <end position="33"/>
    </location>
</feature>
<name>A0A9W9SG72_9EURO</name>
<accession>A0A9W9SG72</accession>
<dbReference type="PANTHER" id="PTHR48022:SF14">
    <property type="entry name" value="MAJOR FACILITATOR SUPERFAMILY (MFS) PROFILE DOMAIN-CONTAINING PROTEIN-RELATED"/>
    <property type="match status" value="1"/>
</dbReference>
<dbReference type="Proteomes" id="UP001147747">
    <property type="component" value="Unassembled WGS sequence"/>
</dbReference>
<comment type="similarity">
    <text evidence="2 7">Belongs to the major facilitator superfamily. Sugar transporter (TC 2.A.1.1) family.</text>
</comment>
<evidence type="ECO:0000256" key="7">
    <source>
        <dbReference type="RuleBase" id="RU003346"/>
    </source>
</evidence>
<dbReference type="EMBL" id="JAPZBU010000012">
    <property type="protein sequence ID" value="KAJ5376654.1"/>
    <property type="molecule type" value="Genomic_DNA"/>
</dbReference>
<keyword evidence="3 7" id="KW-0813">Transport</keyword>
<dbReference type="Pfam" id="PF00083">
    <property type="entry name" value="Sugar_tr"/>
    <property type="match status" value="1"/>
</dbReference>
<feature type="transmembrane region" description="Helical" evidence="9">
    <location>
        <begin position="326"/>
        <end position="348"/>
    </location>
</feature>
<feature type="transmembrane region" description="Helical" evidence="9">
    <location>
        <begin position="107"/>
        <end position="127"/>
    </location>
</feature>
<evidence type="ECO:0000256" key="9">
    <source>
        <dbReference type="SAM" id="Phobius"/>
    </source>
</evidence>
<feature type="transmembrane region" description="Helical" evidence="9">
    <location>
        <begin position="487"/>
        <end position="511"/>
    </location>
</feature>
<keyword evidence="6 9" id="KW-0472">Membrane</keyword>
<dbReference type="InterPro" id="IPR020846">
    <property type="entry name" value="MFS_dom"/>
</dbReference>
<dbReference type="InterPro" id="IPR003663">
    <property type="entry name" value="Sugar/inositol_transpt"/>
</dbReference>
<dbReference type="GO" id="GO:0016020">
    <property type="term" value="C:membrane"/>
    <property type="evidence" value="ECO:0007669"/>
    <property type="project" value="UniProtKB-SubCell"/>
</dbReference>
<keyword evidence="12" id="KW-1185">Reference proteome</keyword>
<evidence type="ECO:0000259" key="10">
    <source>
        <dbReference type="PROSITE" id="PS50850"/>
    </source>
</evidence>
<dbReference type="PRINTS" id="PR00171">
    <property type="entry name" value="SUGRTRNSPORT"/>
</dbReference>
<feature type="transmembrane region" description="Helical" evidence="9">
    <location>
        <begin position="360"/>
        <end position="382"/>
    </location>
</feature>
<feature type="domain" description="Major facilitator superfamily (MFS) profile" evidence="10">
    <location>
        <begin position="60"/>
        <end position="515"/>
    </location>
</feature>
<feature type="transmembrane region" description="Helical" evidence="9">
    <location>
        <begin position="159"/>
        <end position="181"/>
    </location>
</feature>
<organism evidence="11 12">
    <name type="scientific">Penicillium cosmopolitanum</name>
    <dbReference type="NCBI Taxonomy" id="1131564"/>
    <lineage>
        <taxon>Eukaryota</taxon>
        <taxon>Fungi</taxon>
        <taxon>Dikarya</taxon>
        <taxon>Ascomycota</taxon>
        <taxon>Pezizomycotina</taxon>
        <taxon>Eurotiomycetes</taxon>
        <taxon>Eurotiomycetidae</taxon>
        <taxon>Eurotiales</taxon>
        <taxon>Aspergillaceae</taxon>
        <taxon>Penicillium</taxon>
    </lineage>
</organism>
<evidence type="ECO:0000256" key="3">
    <source>
        <dbReference type="ARBA" id="ARBA00022448"/>
    </source>
</evidence>
<dbReference type="InterPro" id="IPR050360">
    <property type="entry name" value="MFS_Sugar_Transporters"/>
</dbReference>
<dbReference type="PANTHER" id="PTHR48022">
    <property type="entry name" value="PLASTIDIC GLUCOSE TRANSPORTER 4"/>
    <property type="match status" value="1"/>
</dbReference>
<dbReference type="AlphaFoldDB" id="A0A9W9SG72"/>
<dbReference type="Gene3D" id="1.20.1250.20">
    <property type="entry name" value="MFS general substrate transporter like domains"/>
    <property type="match status" value="1"/>
</dbReference>
<reference evidence="11" key="1">
    <citation type="submission" date="2022-12" db="EMBL/GenBank/DDBJ databases">
        <authorList>
            <person name="Petersen C."/>
        </authorList>
    </citation>
    <scope>NUCLEOTIDE SEQUENCE</scope>
    <source>
        <strain evidence="11">IBT 29677</strain>
    </source>
</reference>
<feature type="transmembrane region" description="Helical" evidence="9">
    <location>
        <begin position="134"/>
        <end position="153"/>
    </location>
</feature>